<evidence type="ECO:0000256" key="3">
    <source>
        <dbReference type="ARBA" id="ARBA00022581"/>
    </source>
</evidence>
<dbReference type="GO" id="GO:0050830">
    <property type="term" value="P:defense response to Gram-positive bacterium"/>
    <property type="evidence" value="ECO:0007669"/>
    <property type="project" value="TreeGrafter"/>
</dbReference>
<keyword evidence="6" id="KW-0677">Repeat</keyword>
<accession>A0A8T2LHG1</accession>
<dbReference type="Proteomes" id="UP000752171">
    <property type="component" value="Unassembled WGS sequence"/>
</dbReference>
<evidence type="ECO:0000256" key="1">
    <source>
        <dbReference type="ARBA" id="ARBA00004479"/>
    </source>
</evidence>
<evidence type="ECO:0000313" key="15">
    <source>
        <dbReference type="EMBL" id="KAG9270929.1"/>
    </source>
</evidence>
<dbReference type="OrthoDB" id="9949242at2759"/>
<keyword evidence="11" id="KW-0325">Glycoprotein</keyword>
<dbReference type="GO" id="GO:0002720">
    <property type="term" value="P:positive regulation of cytokine production involved in immune response"/>
    <property type="evidence" value="ECO:0007669"/>
    <property type="project" value="TreeGrafter"/>
</dbReference>
<evidence type="ECO:0000256" key="4">
    <source>
        <dbReference type="ARBA" id="ARBA00022692"/>
    </source>
</evidence>
<keyword evidence="2" id="KW-0597">Phosphoprotein</keyword>
<feature type="domain" description="TNFR-Cys" evidence="14">
    <location>
        <begin position="61"/>
        <end position="103"/>
    </location>
</feature>
<dbReference type="PROSITE" id="PS50050">
    <property type="entry name" value="TNFR_NGFR_2"/>
    <property type="match status" value="1"/>
</dbReference>
<dbReference type="GO" id="GO:0046642">
    <property type="term" value="P:negative regulation of alpha-beta T cell proliferation"/>
    <property type="evidence" value="ECO:0007669"/>
    <property type="project" value="TreeGrafter"/>
</dbReference>
<sequence>MICSNVKILHIFIFFCLNFKLCYSACARAEYEINGYCCPMCAPGNRVSLDCTKFTSTTCVPCPNSTFLDAPNSRTLCFNCMECDPDKGLRVKTACTRASDAVCEPLQGYYCTKHHRGSCIKAKKHTKCQPGEFIQHIGTADRDAVCEKCGDGTFSDGSLQTCQPHSK</sequence>
<dbReference type="PANTHER" id="PTHR46838">
    <property type="entry name" value="TUMOR NECROSIS FACTOR RECEPTOR SUPERFAMILY MEMBER 14"/>
    <property type="match status" value="1"/>
</dbReference>
<dbReference type="FunFam" id="2.10.50.10:FF:000007">
    <property type="entry name" value="TNF receptor superfamily member 14"/>
    <property type="match status" value="1"/>
</dbReference>
<keyword evidence="7" id="KW-1133">Transmembrane helix</keyword>
<feature type="chain" id="PRO_5035802894" evidence="13">
    <location>
        <begin position="25"/>
        <end position="167"/>
    </location>
</feature>
<evidence type="ECO:0000256" key="13">
    <source>
        <dbReference type="SAM" id="SignalP"/>
    </source>
</evidence>
<dbReference type="GO" id="GO:0050829">
    <property type="term" value="P:defense response to Gram-negative bacterium"/>
    <property type="evidence" value="ECO:0007669"/>
    <property type="project" value="TreeGrafter"/>
</dbReference>
<comment type="caution">
    <text evidence="12">Lacks conserved residue(s) required for the propagation of feature annotation.</text>
</comment>
<keyword evidence="5 13" id="KW-0732">Signal</keyword>
<keyword evidence="9 12" id="KW-1015">Disulfide bond</keyword>
<gene>
    <name evidence="15" type="primary">CD40</name>
    <name evidence="15" type="ORF">AMEX_G15943</name>
</gene>
<dbReference type="FunFam" id="2.10.50.10:FF:000009">
    <property type="entry name" value="Tumor necrosis factor receptor superfamily member 14"/>
    <property type="match status" value="1"/>
</dbReference>
<dbReference type="GO" id="GO:2000406">
    <property type="term" value="P:positive regulation of T cell migration"/>
    <property type="evidence" value="ECO:0007669"/>
    <property type="project" value="TreeGrafter"/>
</dbReference>
<dbReference type="PROSITE" id="PS00652">
    <property type="entry name" value="TNFR_NGFR_1"/>
    <property type="match status" value="2"/>
</dbReference>
<dbReference type="Pfam" id="PF00020">
    <property type="entry name" value="TNFR_c6"/>
    <property type="match status" value="1"/>
</dbReference>
<organism evidence="15 16">
    <name type="scientific">Astyanax mexicanus</name>
    <name type="common">Blind cave fish</name>
    <name type="synonym">Astyanax fasciatus mexicanus</name>
    <dbReference type="NCBI Taxonomy" id="7994"/>
    <lineage>
        <taxon>Eukaryota</taxon>
        <taxon>Metazoa</taxon>
        <taxon>Chordata</taxon>
        <taxon>Craniata</taxon>
        <taxon>Vertebrata</taxon>
        <taxon>Euteleostomi</taxon>
        <taxon>Actinopterygii</taxon>
        <taxon>Neopterygii</taxon>
        <taxon>Teleostei</taxon>
        <taxon>Ostariophysi</taxon>
        <taxon>Characiformes</taxon>
        <taxon>Characoidei</taxon>
        <taxon>Acestrorhamphidae</taxon>
        <taxon>Acestrorhamphinae</taxon>
        <taxon>Astyanax</taxon>
    </lineage>
</organism>
<evidence type="ECO:0000256" key="6">
    <source>
        <dbReference type="ARBA" id="ARBA00022737"/>
    </source>
</evidence>
<feature type="signal peptide" evidence="13">
    <location>
        <begin position="1"/>
        <end position="24"/>
    </location>
</feature>
<comment type="subcellular location">
    <subcellularLocation>
        <location evidence="1">Membrane</location>
        <topology evidence="1">Single-pass type I membrane protein</topology>
    </subcellularLocation>
</comment>
<dbReference type="SUPFAM" id="SSF57586">
    <property type="entry name" value="TNF receptor-like"/>
    <property type="match status" value="2"/>
</dbReference>
<keyword evidence="4" id="KW-0812">Transmembrane</keyword>
<dbReference type="Gene3D" id="2.10.50.10">
    <property type="entry name" value="Tumor Necrosis Factor Receptor, subunit A, domain 2"/>
    <property type="match status" value="3"/>
</dbReference>
<proteinExistence type="predicted"/>
<comment type="caution">
    <text evidence="15">The sequence shown here is derived from an EMBL/GenBank/DDBJ whole genome shotgun (WGS) entry which is preliminary data.</text>
</comment>
<reference evidence="15 16" key="1">
    <citation type="submission" date="2021-07" db="EMBL/GenBank/DDBJ databases">
        <authorList>
            <person name="Imarazene B."/>
            <person name="Zahm M."/>
            <person name="Klopp C."/>
            <person name="Cabau C."/>
            <person name="Beille S."/>
            <person name="Jouanno E."/>
            <person name="Castinel A."/>
            <person name="Lluch J."/>
            <person name="Gil L."/>
            <person name="Kuchtly C."/>
            <person name="Lopez Roques C."/>
            <person name="Donnadieu C."/>
            <person name="Parrinello H."/>
            <person name="Journot L."/>
            <person name="Du K."/>
            <person name="Schartl M."/>
            <person name="Retaux S."/>
            <person name="Guiguen Y."/>
        </authorList>
    </citation>
    <scope>NUCLEOTIDE SEQUENCE [LARGE SCALE GENOMIC DNA]</scope>
    <source>
        <strain evidence="15">Pach_M1</strain>
        <tissue evidence="15">Testis</tissue>
    </source>
</reference>
<dbReference type="InterPro" id="IPR001368">
    <property type="entry name" value="TNFR/NGFR_Cys_rich_reg"/>
</dbReference>
<evidence type="ECO:0000256" key="12">
    <source>
        <dbReference type="PROSITE-ProRule" id="PRU00206"/>
    </source>
</evidence>
<dbReference type="GO" id="GO:0009897">
    <property type="term" value="C:external side of plasma membrane"/>
    <property type="evidence" value="ECO:0007669"/>
    <property type="project" value="TreeGrafter"/>
</dbReference>
<evidence type="ECO:0000256" key="10">
    <source>
        <dbReference type="ARBA" id="ARBA00023170"/>
    </source>
</evidence>
<keyword evidence="3" id="KW-0945">Host-virus interaction</keyword>
<name>A0A8T2LHG1_ASTMX</name>
<evidence type="ECO:0000256" key="5">
    <source>
        <dbReference type="ARBA" id="ARBA00022729"/>
    </source>
</evidence>
<evidence type="ECO:0000256" key="7">
    <source>
        <dbReference type="ARBA" id="ARBA00022989"/>
    </source>
</evidence>
<evidence type="ECO:0000259" key="14">
    <source>
        <dbReference type="PROSITE" id="PS50050"/>
    </source>
</evidence>
<protein>
    <submittedName>
        <fullName evidence="15">Tumor necrosis factor receptor superfamily member 5-like</fullName>
    </submittedName>
</protein>
<feature type="repeat" description="TNFR-Cys" evidence="12">
    <location>
        <begin position="61"/>
        <end position="103"/>
    </location>
</feature>
<dbReference type="PANTHER" id="PTHR46838:SF1">
    <property type="entry name" value="TUMOR NECROSIS FACTOR RECEPTOR SUPERFAMILY MEMBER 14"/>
    <property type="match status" value="1"/>
</dbReference>
<evidence type="ECO:0000256" key="9">
    <source>
        <dbReference type="ARBA" id="ARBA00023157"/>
    </source>
</evidence>
<keyword evidence="8" id="KW-0472">Membrane</keyword>
<evidence type="ECO:0000256" key="8">
    <source>
        <dbReference type="ARBA" id="ARBA00023136"/>
    </source>
</evidence>
<dbReference type="EMBL" id="JAICCE010000012">
    <property type="protein sequence ID" value="KAG9270929.1"/>
    <property type="molecule type" value="Genomic_DNA"/>
</dbReference>
<evidence type="ECO:0000256" key="11">
    <source>
        <dbReference type="ARBA" id="ARBA00023180"/>
    </source>
</evidence>
<evidence type="ECO:0000256" key="2">
    <source>
        <dbReference type="ARBA" id="ARBA00022553"/>
    </source>
</evidence>
<dbReference type="AlphaFoldDB" id="A0A8T2LHG1"/>
<evidence type="ECO:0000313" key="16">
    <source>
        <dbReference type="Proteomes" id="UP000752171"/>
    </source>
</evidence>
<keyword evidence="10 15" id="KW-0675">Receptor</keyword>
<dbReference type="SMART" id="SM00208">
    <property type="entry name" value="TNFR"/>
    <property type="match status" value="3"/>
</dbReference>
<feature type="disulfide bond" evidence="12">
    <location>
        <begin position="62"/>
        <end position="77"/>
    </location>
</feature>